<feature type="signal peptide" evidence="12">
    <location>
        <begin position="1"/>
        <end position="19"/>
    </location>
</feature>
<accession>W4GTJ7</accession>
<evidence type="ECO:0000256" key="3">
    <source>
        <dbReference type="ARBA" id="ARBA00022723"/>
    </source>
</evidence>
<dbReference type="InterPro" id="IPR013111">
    <property type="entry name" value="EGF_extracell"/>
</dbReference>
<gene>
    <name evidence="14" type="ORF">H257_04997</name>
</gene>
<dbReference type="PRINTS" id="PR00011">
    <property type="entry name" value="EGFLAMININ"/>
</dbReference>
<dbReference type="GO" id="GO:0006508">
    <property type="term" value="P:proteolysis"/>
    <property type="evidence" value="ECO:0007669"/>
    <property type="project" value="UniProtKB-KW"/>
</dbReference>
<dbReference type="Pfam" id="PF00008">
    <property type="entry name" value="EGF"/>
    <property type="match status" value="1"/>
</dbReference>
<dbReference type="Gene3D" id="3.90.132.10">
    <property type="entry name" value="Leishmanolysin , domain 2"/>
    <property type="match status" value="1"/>
</dbReference>
<feature type="disulfide bond" evidence="10">
    <location>
        <begin position="620"/>
        <end position="629"/>
    </location>
</feature>
<dbReference type="SMART" id="SM00181">
    <property type="entry name" value="EGF"/>
    <property type="match status" value="7"/>
</dbReference>
<dbReference type="GO" id="GO:0005737">
    <property type="term" value="C:cytoplasm"/>
    <property type="evidence" value="ECO:0007669"/>
    <property type="project" value="TreeGrafter"/>
</dbReference>
<keyword evidence="11" id="KW-1133">Transmembrane helix</keyword>
<feature type="domain" description="EGF-like" evidence="13">
    <location>
        <begin position="596"/>
        <end position="630"/>
    </location>
</feature>
<protein>
    <recommendedName>
        <fullName evidence="13">EGF-like domain-containing protein</fullName>
    </recommendedName>
</protein>
<feature type="transmembrane region" description="Helical" evidence="11">
    <location>
        <begin position="1414"/>
        <end position="1447"/>
    </location>
</feature>
<dbReference type="InterPro" id="IPR001577">
    <property type="entry name" value="Peptidase_M8"/>
</dbReference>
<dbReference type="Gene3D" id="2.10.55.10">
    <property type="entry name" value="Leishmanolysin domain 3"/>
    <property type="match status" value="1"/>
</dbReference>
<evidence type="ECO:0000256" key="12">
    <source>
        <dbReference type="SAM" id="SignalP"/>
    </source>
</evidence>
<evidence type="ECO:0000256" key="7">
    <source>
        <dbReference type="ARBA" id="ARBA00023157"/>
    </source>
</evidence>
<organism evidence="14">
    <name type="scientific">Aphanomyces astaci</name>
    <name type="common">Crayfish plague agent</name>
    <dbReference type="NCBI Taxonomy" id="112090"/>
    <lineage>
        <taxon>Eukaryota</taxon>
        <taxon>Sar</taxon>
        <taxon>Stramenopiles</taxon>
        <taxon>Oomycota</taxon>
        <taxon>Saprolegniomycetes</taxon>
        <taxon>Saprolegniales</taxon>
        <taxon>Verrucalvaceae</taxon>
        <taxon>Aphanomyces</taxon>
    </lineage>
</organism>
<evidence type="ECO:0000256" key="1">
    <source>
        <dbReference type="ARBA" id="ARBA00005860"/>
    </source>
</evidence>
<evidence type="ECO:0000259" key="13">
    <source>
        <dbReference type="PROSITE" id="PS50026"/>
    </source>
</evidence>
<evidence type="ECO:0000256" key="2">
    <source>
        <dbReference type="ARBA" id="ARBA00022670"/>
    </source>
</evidence>
<dbReference type="SUPFAM" id="SSF55486">
    <property type="entry name" value="Metalloproteases ('zincins'), catalytic domain"/>
    <property type="match status" value="1"/>
</dbReference>
<keyword evidence="2" id="KW-0645">Protease</keyword>
<dbReference type="Pfam" id="PF07974">
    <property type="entry name" value="EGF_2"/>
    <property type="match status" value="1"/>
</dbReference>
<dbReference type="PROSITE" id="PS01186">
    <property type="entry name" value="EGF_2"/>
    <property type="match status" value="1"/>
</dbReference>
<dbReference type="RefSeq" id="XP_009828003.1">
    <property type="nucleotide sequence ID" value="XM_009829701.1"/>
</dbReference>
<dbReference type="PANTHER" id="PTHR10942">
    <property type="entry name" value="LEISHMANOLYSIN-LIKE PEPTIDASE"/>
    <property type="match status" value="1"/>
</dbReference>
<dbReference type="PROSITE" id="PS00022">
    <property type="entry name" value="EGF_1"/>
    <property type="match status" value="4"/>
</dbReference>
<evidence type="ECO:0000256" key="6">
    <source>
        <dbReference type="ARBA" id="ARBA00023049"/>
    </source>
</evidence>
<dbReference type="GO" id="GO:0007155">
    <property type="term" value="P:cell adhesion"/>
    <property type="evidence" value="ECO:0007669"/>
    <property type="project" value="InterPro"/>
</dbReference>
<dbReference type="FunFam" id="3.90.132.10:FF:000001">
    <property type="entry name" value="leishmanolysin-like peptidase isoform X2"/>
    <property type="match status" value="1"/>
</dbReference>
<comment type="similarity">
    <text evidence="1">Belongs to the peptidase M8 family.</text>
</comment>
<sequence length="1558" mass="168059">MRLAWFLAAVASSAVGGGGHDCNHDVQLDRFTRSVDMSSIMNDQVLETPGSRRLADATTLFQPIRISFDISRLTSDPDYLCTQAGQIVTRDGSSYSCTQNDILTKEKSDFILSVMLPAVTAYFSSVLSVQRVSGNLIIQGLGCQANEWACCANTIPPYLKTTGIANTDFLIHVTARPTSGAVLAWALPCNIDQYGRPISGQANFGPNRLDTQSGSRAGQIGTAIHEITHALGFSSSRFADFRQPLNGPLWGYSNVVSQTQQNGIFVSKIITPQVVKQAKQQFNCPDWPGAGAELENGPTGSSDFSSHWEKRVFNKEYMTATSSSSPVYSAMTLAFFEDTGWYTANYSMAQALPWGYLEGCSFATGRCADWGSDYFCPAAGEHCSATRDAKGYCDINTYTSSIPSGFQYFKNAKLGGQDTYADYCPTYQGYSNGACADTSTYIDSDMGEALGPGSKCFQSTLTKGSSRLTTPACYPVLRCGQGNMYIKVNGKEVACPLAGGDVSVPGFQGTVRCPAGNKICQLLQTQCSGQGILMVDGSCSCNPGYGGSDCSLKDCPLNGGFECNGRGTCDRRVGTCQCEAAYTGLSCSELLCPVVTNDKSLGEQCSGNGACNGSSGTCTCANGYTGKACECVPGCTTCSNGGSCDCLTGSCVCPSGFFGAKCDSTGDAPTATLELDATTATTGQVSAKTYSYFKVLLNSSSSDITVLLTSSTGDADLYGSFVDKYPSPKSTRTTLFVSNANRKDRLDAIQLCGTLGKFPRAINDTFRFCSQANSLLVQGAPGYFYIGVFGFAASTFQINVVSDPCVNELCSNHGTCGKYFAGVCACDRSWSGERCSTPRCRPDCVDFNNCNTPSASAMVTSSSGLRNTTDCYGNGECRVLTVNGIEQPTCICDEAFSFENPTDDQSICKVPLPSISRIQHYADPFVVYGDSLQYYVPVGEWTIYTLTVKPEWQYVYVHLRELSDGSDPLVLVRKTKLPSLNTSSPYPLQAADAAAWTSAATSQRVLLTRASSTLSDGLLYIGVYNTRYGRNPLAYHLTVEANSTCDVKTASVCGTNAVACAVALPTLCQCASTSQGPFCDQVNVTHRSVKAGVSTELGSLVAVREGNWQYWTFDVADPSVEFVKVELSSVYYDADDEVKPLLLVRGPLEPGFPSLDLSSAYDFNAVTSSKGGKHTVLVPVTTSCAGPHCYKVAVHNKLYSGNVLQANVTLVGLQSAADAYTVPDCTISGVGDTENCNGRGTCVQVGDQPTCKCKNGWSGVTCNAPRAFAMSQLWFAATNISLLCSVCDATFTLSNGGMAMFTLPQSMQPNTGLELRVKANGGGVSPNIYVSEVNPRSLYDFAVMSFSHASEEVVQLTTRPFQGHFWVAIYSEAPLAMDANATNDAAQTTFTIQSRVIPLAKTTVDKRLITQSSFLGAVLAWLTTSPLGIALFSLLLIFLGLAAFYFVWRTFRSPDNQDGAVRNLWWRQRTHGYVCRSARWLRNWATDPTKCMWRQDWWPSGQNHRCDLAAVPEARMHPRQARHPWSWTSRWRPSFGSLEQQRSVYIMEITGRRKVYLY</sequence>
<dbReference type="Gene3D" id="3.10.170.20">
    <property type="match status" value="1"/>
</dbReference>
<feature type="active site" evidence="8">
    <location>
        <position position="226"/>
    </location>
</feature>
<feature type="binding site" evidence="9">
    <location>
        <position position="307"/>
    </location>
    <ligand>
        <name>Zn(2+)</name>
        <dbReference type="ChEBI" id="CHEBI:29105"/>
        <note>catalytic</note>
    </ligand>
</feature>
<keyword evidence="12" id="KW-0732">Signal</keyword>
<feature type="disulfide bond" evidence="10">
    <location>
        <begin position="826"/>
        <end position="835"/>
    </location>
</feature>
<dbReference type="Pfam" id="PF01457">
    <property type="entry name" value="Peptidase_M8"/>
    <property type="match status" value="1"/>
</dbReference>
<keyword evidence="4" id="KW-0378">Hydrolase</keyword>
<dbReference type="PANTHER" id="PTHR10942:SF0">
    <property type="entry name" value="LEISHMANOLYSIN-LIKE PEPTIDASE"/>
    <property type="match status" value="1"/>
</dbReference>
<feature type="disulfide bond" evidence="10">
    <location>
        <begin position="578"/>
        <end position="587"/>
    </location>
</feature>
<keyword evidence="10" id="KW-0245">EGF-like domain</keyword>
<dbReference type="GO" id="GO:0004222">
    <property type="term" value="F:metalloendopeptidase activity"/>
    <property type="evidence" value="ECO:0007669"/>
    <property type="project" value="InterPro"/>
</dbReference>
<feature type="disulfide bond" evidence="10">
    <location>
        <begin position="1253"/>
        <end position="1262"/>
    </location>
</feature>
<keyword evidence="11" id="KW-0812">Transmembrane</keyword>
<feature type="binding site" evidence="9">
    <location>
        <position position="225"/>
    </location>
    <ligand>
        <name>Zn(2+)</name>
        <dbReference type="ChEBI" id="CHEBI:29105"/>
        <note>catalytic</note>
    </ligand>
</feature>
<dbReference type="EMBL" id="KI913122">
    <property type="protein sequence ID" value="ETV82334.1"/>
    <property type="molecule type" value="Genomic_DNA"/>
</dbReference>
<keyword evidence="3 9" id="KW-0479">Metal-binding</keyword>
<feature type="domain" description="EGF-like" evidence="13">
    <location>
        <begin position="1221"/>
        <end position="1263"/>
    </location>
</feature>
<evidence type="ECO:0000256" key="8">
    <source>
        <dbReference type="PIRSR" id="PIRSR601577-1"/>
    </source>
</evidence>
<dbReference type="GO" id="GO:0046872">
    <property type="term" value="F:metal ion binding"/>
    <property type="evidence" value="ECO:0007669"/>
    <property type="project" value="UniProtKB-KW"/>
</dbReference>
<dbReference type="PROSITE" id="PS50026">
    <property type="entry name" value="EGF_3"/>
    <property type="match status" value="4"/>
</dbReference>
<evidence type="ECO:0000256" key="4">
    <source>
        <dbReference type="ARBA" id="ARBA00022801"/>
    </source>
</evidence>
<keyword evidence="7 10" id="KW-1015">Disulfide bond</keyword>
<keyword evidence="5 9" id="KW-0862">Zinc</keyword>
<dbReference type="InterPro" id="IPR000742">
    <property type="entry name" value="EGF"/>
</dbReference>
<reference evidence="14" key="1">
    <citation type="submission" date="2013-12" db="EMBL/GenBank/DDBJ databases">
        <title>The Genome Sequence of Aphanomyces astaci APO3.</title>
        <authorList>
            <consortium name="The Broad Institute Genomics Platform"/>
            <person name="Russ C."/>
            <person name="Tyler B."/>
            <person name="van West P."/>
            <person name="Dieguez-Uribeondo J."/>
            <person name="Young S.K."/>
            <person name="Zeng Q."/>
            <person name="Gargeya S."/>
            <person name="Fitzgerald M."/>
            <person name="Abouelleil A."/>
            <person name="Alvarado L."/>
            <person name="Chapman S.B."/>
            <person name="Gainer-Dewar J."/>
            <person name="Goldberg J."/>
            <person name="Griggs A."/>
            <person name="Gujja S."/>
            <person name="Hansen M."/>
            <person name="Howarth C."/>
            <person name="Imamovic A."/>
            <person name="Ireland A."/>
            <person name="Larimer J."/>
            <person name="McCowan C."/>
            <person name="Murphy C."/>
            <person name="Pearson M."/>
            <person name="Poon T.W."/>
            <person name="Priest M."/>
            <person name="Roberts A."/>
            <person name="Saif S."/>
            <person name="Shea T."/>
            <person name="Sykes S."/>
            <person name="Wortman J."/>
            <person name="Nusbaum C."/>
            <person name="Birren B."/>
        </authorList>
    </citation>
    <scope>NUCLEOTIDE SEQUENCE [LARGE SCALE GENOMIC DNA]</scope>
    <source>
        <strain evidence="14">APO3</strain>
    </source>
</reference>
<evidence type="ECO:0000313" key="14">
    <source>
        <dbReference type="EMBL" id="ETV82334.1"/>
    </source>
</evidence>
<dbReference type="STRING" id="112090.W4GTJ7"/>
<comment type="cofactor">
    <cofactor evidence="9">
        <name>Zn(2+)</name>
        <dbReference type="ChEBI" id="CHEBI:29105"/>
    </cofactor>
    <text evidence="9">Binds 1 zinc ion per subunit.</text>
</comment>
<evidence type="ECO:0000256" key="11">
    <source>
        <dbReference type="SAM" id="Phobius"/>
    </source>
</evidence>
<dbReference type="GO" id="GO:0016020">
    <property type="term" value="C:membrane"/>
    <property type="evidence" value="ECO:0007669"/>
    <property type="project" value="InterPro"/>
</dbReference>
<dbReference type="VEuPathDB" id="FungiDB:H257_04997"/>
<name>W4GTJ7_APHAT</name>
<feature type="domain" description="EGF-like" evidence="13">
    <location>
        <begin position="551"/>
        <end position="588"/>
    </location>
</feature>
<feature type="chain" id="PRO_5004842690" description="EGF-like domain-containing protein" evidence="12">
    <location>
        <begin position="20"/>
        <end position="1558"/>
    </location>
</feature>
<feature type="domain" description="EGF-like" evidence="13">
    <location>
        <begin position="801"/>
        <end position="836"/>
    </location>
</feature>
<evidence type="ECO:0000256" key="9">
    <source>
        <dbReference type="PIRSR" id="PIRSR601577-2"/>
    </source>
</evidence>
<keyword evidence="6 9" id="KW-0482">Metalloprotease</keyword>
<proteinExistence type="inferred from homology"/>
<dbReference type="GeneID" id="20806993"/>
<evidence type="ECO:0000256" key="10">
    <source>
        <dbReference type="PROSITE-ProRule" id="PRU00076"/>
    </source>
</evidence>
<keyword evidence="11" id="KW-0472">Membrane</keyword>
<dbReference type="Gene3D" id="2.10.25.10">
    <property type="entry name" value="Laminin"/>
    <property type="match status" value="3"/>
</dbReference>
<dbReference type="OrthoDB" id="527990at2759"/>
<comment type="caution">
    <text evidence="10">Lacks conserved residue(s) required for the propagation of feature annotation.</text>
</comment>
<feature type="binding site" evidence="9">
    <location>
        <position position="229"/>
    </location>
    <ligand>
        <name>Zn(2+)</name>
        <dbReference type="ChEBI" id="CHEBI:29105"/>
        <note>catalytic</note>
    </ligand>
</feature>
<evidence type="ECO:0000256" key="5">
    <source>
        <dbReference type="ARBA" id="ARBA00022833"/>
    </source>
</evidence>